<evidence type="ECO:0000313" key="2">
    <source>
        <dbReference type="Proteomes" id="UP000321635"/>
    </source>
</evidence>
<proteinExistence type="predicted"/>
<dbReference type="STRING" id="1120919.GCA_000429165_03491"/>
<reference evidence="1 2" key="1">
    <citation type="submission" date="2019-07" db="EMBL/GenBank/DDBJ databases">
        <title>Whole genome shotgun sequence of Acetobacter nitrogenifigens NBRC 105050.</title>
        <authorList>
            <person name="Hosoyama A."/>
            <person name="Uohara A."/>
            <person name="Ohji S."/>
            <person name="Ichikawa N."/>
        </authorList>
    </citation>
    <scope>NUCLEOTIDE SEQUENCE [LARGE SCALE GENOMIC DNA]</scope>
    <source>
        <strain evidence="1 2">NBRC 105050</strain>
    </source>
</reference>
<gene>
    <name evidence="1" type="ORF">ANI02nite_33090</name>
</gene>
<dbReference type="AlphaFoldDB" id="A0A511XEU7"/>
<sequence length="241" mass="27254">MHDDDEETLWRERLHDYLQSGKIQRQFCRDRGISGVALLKWARRLDIELPRTRSPHARPLAPANLHPLPPPTDFEEALRTRNFRHFLPSDTRRAWAGGEWGRLLADARRMGLSLEAYGRLIGIPPATLYSWRKRLLKSGDLPDETPFVASEPEIQAAGFASVVIQTEPQTERNSADAIDLTCVTSDTDANIASLPRNVAITGNFGPALVEVVLRNGRTLRLHTRTNFFLIEKLATIMERAE</sequence>
<keyword evidence="2" id="KW-1185">Reference proteome</keyword>
<protein>
    <submittedName>
        <fullName evidence="1">Uncharacterized protein</fullName>
    </submittedName>
</protein>
<dbReference type="RefSeq" id="WP_026398939.1">
    <property type="nucleotide sequence ID" value="NZ_AUBI01000023.1"/>
</dbReference>
<dbReference type="Proteomes" id="UP000321635">
    <property type="component" value="Unassembled WGS sequence"/>
</dbReference>
<dbReference type="EMBL" id="BJYF01000037">
    <property type="protein sequence ID" value="GEN61425.1"/>
    <property type="molecule type" value="Genomic_DNA"/>
</dbReference>
<name>A0A511XEU7_9PROT</name>
<accession>A0A511XEU7</accession>
<evidence type="ECO:0000313" key="1">
    <source>
        <dbReference type="EMBL" id="GEN61425.1"/>
    </source>
</evidence>
<organism evidence="1 2">
    <name type="scientific">Acetobacter nitrogenifigens DSM 23921 = NBRC 105050</name>
    <dbReference type="NCBI Taxonomy" id="1120919"/>
    <lineage>
        <taxon>Bacteria</taxon>
        <taxon>Pseudomonadati</taxon>
        <taxon>Pseudomonadota</taxon>
        <taxon>Alphaproteobacteria</taxon>
        <taxon>Acetobacterales</taxon>
        <taxon>Acetobacteraceae</taxon>
        <taxon>Acetobacter</taxon>
    </lineage>
</organism>
<comment type="caution">
    <text evidence="1">The sequence shown here is derived from an EMBL/GenBank/DDBJ whole genome shotgun (WGS) entry which is preliminary data.</text>
</comment>